<proteinExistence type="predicted"/>
<sequence length="95" mass="10144">MDTEDDALYWNCAFVGSNMSFLSFRDSSQVVQNLATFQFNGAKSVSETSGVLLNSAAVFAPPIHLGAGNMLHASLPFPVLRIPVGSAWCPAPQIL</sequence>
<protein>
    <submittedName>
        <fullName evidence="1">Uncharacterized protein</fullName>
    </submittedName>
</protein>
<name>A0A934T171_9BURK</name>
<organism evidence="1 2">
    <name type="scientific">Noviherbaspirillum pedocola</name>
    <dbReference type="NCBI Taxonomy" id="2801341"/>
    <lineage>
        <taxon>Bacteria</taxon>
        <taxon>Pseudomonadati</taxon>
        <taxon>Pseudomonadota</taxon>
        <taxon>Betaproteobacteria</taxon>
        <taxon>Burkholderiales</taxon>
        <taxon>Oxalobacteraceae</taxon>
        <taxon>Noviherbaspirillum</taxon>
    </lineage>
</organism>
<evidence type="ECO:0000313" key="1">
    <source>
        <dbReference type="EMBL" id="MBK4737012.1"/>
    </source>
</evidence>
<evidence type="ECO:0000313" key="2">
    <source>
        <dbReference type="Proteomes" id="UP000622890"/>
    </source>
</evidence>
<dbReference type="Proteomes" id="UP000622890">
    <property type="component" value="Unassembled WGS sequence"/>
</dbReference>
<reference evidence="1" key="1">
    <citation type="submission" date="2021-01" db="EMBL/GenBank/DDBJ databases">
        <title>Genome sequence of strain Noviherbaspirillum sp. DKR-6.</title>
        <authorList>
            <person name="Chaudhary D.K."/>
        </authorList>
    </citation>
    <scope>NUCLEOTIDE SEQUENCE</scope>
    <source>
        <strain evidence="1">DKR-6</strain>
    </source>
</reference>
<dbReference type="RefSeq" id="WP_200594961.1">
    <property type="nucleotide sequence ID" value="NZ_JAEPBG010000009.1"/>
</dbReference>
<keyword evidence="2" id="KW-1185">Reference proteome</keyword>
<accession>A0A934T171</accession>
<comment type="caution">
    <text evidence="1">The sequence shown here is derived from an EMBL/GenBank/DDBJ whole genome shotgun (WGS) entry which is preliminary data.</text>
</comment>
<gene>
    <name evidence="1" type="ORF">JJB74_20515</name>
</gene>
<dbReference type="AlphaFoldDB" id="A0A934T171"/>
<dbReference type="EMBL" id="JAEPBG010000009">
    <property type="protein sequence ID" value="MBK4737012.1"/>
    <property type="molecule type" value="Genomic_DNA"/>
</dbReference>